<comment type="similarity">
    <text evidence="4">Belongs to the IspD/TarI cytidylyltransferase family. IspD subfamily.</text>
</comment>
<dbReference type="InterPro" id="IPR034683">
    <property type="entry name" value="IspD/TarI"/>
</dbReference>
<dbReference type="NCBIfam" id="TIGR00453">
    <property type="entry name" value="ispD"/>
    <property type="match status" value="1"/>
</dbReference>
<keyword evidence="3 4" id="KW-0414">Isoprene biosynthesis</keyword>
<evidence type="ECO:0000256" key="1">
    <source>
        <dbReference type="ARBA" id="ARBA00022679"/>
    </source>
</evidence>
<dbReference type="FunFam" id="3.90.550.10:FF:000003">
    <property type="entry name" value="2-C-methyl-D-erythritol 4-phosphate cytidylyltransferase"/>
    <property type="match status" value="1"/>
</dbReference>
<comment type="pathway">
    <text evidence="4">Isoprenoid biosynthesis; isopentenyl diphosphate biosynthesis via DXP pathway; isopentenyl diphosphate from 1-deoxy-D-xylulose 5-phosphate: step 2/6.</text>
</comment>
<protein>
    <recommendedName>
        <fullName evidence="4">2-C-methyl-D-erythritol 4-phosphate cytidylyltransferase</fullName>
        <ecNumber evidence="4">2.7.7.60</ecNumber>
    </recommendedName>
    <alternativeName>
        <fullName evidence="4">4-diphosphocytidyl-2C-methyl-D-erythritol synthase</fullName>
    </alternativeName>
    <alternativeName>
        <fullName evidence="4">MEP cytidylyltransferase</fullName>
        <shortName evidence="4">MCT</shortName>
    </alternativeName>
</protein>
<feature type="site" description="Positions MEP for the nucleophilic attack" evidence="4">
    <location>
        <position position="166"/>
    </location>
</feature>
<dbReference type="SUPFAM" id="SSF53448">
    <property type="entry name" value="Nucleotide-diphospho-sugar transferases"/>
    <property type="match status" value="1"/>
</dbReference>
<comment type="caution">
    <text evidence="5">The sequence shown here is derived from an EMBL/GenBank/DDBJ whole genome shotgun (WGS) entry which is preliminary data.</text>
</comment>
<reference evidence="5" key="2">
    <citation type="submission" date="2021-09" db="EMBL/GenBank/DDBJ databases">
        <authorList>
            <person name="Gilroy R."/>
        </authorList>
    </citation>
    <scope>NUCLEOTIDE SEQUENCE</scope>
    <source>
        <strain evidence="5">ChiSjej5B23-16112</strain>
    </source>
</reference>
<name>A0A921LEE7_9FIRM</name>
<dbReference type="EC" id="2.7.7.60" evidence="4"/>
<keyword evidence="2 4" id="KW-0548">Nucleotidyltransferase</keyword>
<dbReference type="EMBL" id="DYVY01000148">
    <property type="protein sequence ID" value="HJF94915.1"/>
    <property type="molecule type" value="Genomic_DNA"/>
</dbReference>
<dbReference type="Proteomes" id="UP000769156">
    <property type="component" value="Unassembled WGS sequence"/>
</dbReference>
<feature type="site" description="Transition state stabilizer" evidence="4">
    <location>
        <position position="29"/>
    </location>
</feature>
<gene>
    <name evidence="4 5" type="primary">ispD</name>
    <name evidence="5" type="ORF">K8V82_09020</name>
</gene>
<dbReference type="CDD" id="cd02516">
    <property type="entry name" value="CDP-ME_synthetase"/>
    <property type="match status" value="1"/>
</dbReference>
<dbReference type="AlphaFoldDB" id="A0A921LEE7"/>
<keyword evidence="1 4" id="KW-0808">Transferase</keyword>
<organism evidence="5 6">
    <name type="scientific">Lachnoclostridium phocaeense</name>
    <dbReference type="NCBI Taxonomy" id="1871021"/>
    <lineage>
        <taxon>Bacteria</taxon>
        <taxon>Bacillati</taxon>
        <taxon>Bacillota</taxon>
        <taxon>Clostridia</taxon>
        <taxon>Lachnospirales</taxon>
        <taxon>Lachnospiraceae</taxon>
    </lineage>
</organism>
<dbReference type="Gene3D" id="3.90.550.10">
    <property type="entry name" value="Spore Coat Polysaccharide Biosynthesis Protein SpsA, Chain A"/>
    <property type="match status" value="1"/>
</dbReference>
<comment type="function">
    <text evidence="4">Catalyzes the formation of 4-diphosphocytidyl-2-C-methyl-D-erythritol from CTP and 2-C-methyl-D-erythritol 4-phosphate (MEP).</text>
</comment>
<dbReference type="Pfam" id="PF01128">
    <property type="entry name" value="IspD"/>
    <property type="match status" value="1"/>
</dbReference>
<dbReference type="InterPro" id="IPR050088">
    <property type="entry name" value="IspD/TarI_cytidylyltransf_bact"/>
</dbReference>
<evidence type="ECO:0000313" key="6">
    <source>
        <dbReference type="Proteomes" id="UP000769156"/>
    </source>
</evidence>
<dbReference type="PANTHER" id="PTHR32125:SF4">
    <property type="entry name" value="2-C-METHYL-D-ERYTHRITOL 4-PHOSPHATE CYTIDYLYLTRANSFERASE, CHLOROPLASTIC"/>
    <property type="match status" value="1"/>
</dbReference>
<dbReference type="InterPro" id="IPR001228">
    <property type="entry name" value="IspD"/>
</dbReference>
<dbReference type="GO" id="GO:0019288">
    <property type="term" value="P:isopentenyl diphosphate biosynthetic process, methylerythritol 4-phosphate pathway"/>
    <property type="evidence" value="ECO:0007669"/>
    <property type="project" value="UniProtKB-UniRule"/>
</dbReference>
<evidence type="ECO:0000256" key="3">
    <source>
        <dbReference type="ARBA" id="ARBA00023229"/>
    </source>
</evidence>
<dbReference type="HAMAP" id="MF_00108">
    <property type="entry name" value="IspD"/>
    <property type="match status" value="1"/>
</dbReference>
<feature type="site" description="Positions MEP for the nucleophilic attack" evidence="4">
    <location>
        <position position="224"/>
    </location>
</feature>
<sequence>MCKKPEKKRCTAILLAGGQGTRMGAKIQKQYLLIQNRPVLFYSLYTFEKSEVIDDVILVVGAGQVEYVRKEFVEKYHFTKVNCIVEGGRERYHSVWEGLKEVQAEGGLEERYIFIHDSARPFLTEEIIRRAYDDVEAHRACVVGVPSKDTVKLVDEKAFSRETPDRKFVWIIQTPQVFDASIITEAYARMMSRDTIQATDDAMAVENELHIPVHMTEGSFENIKITTPEDLEIAKVFVRRCFPEL</sequence>
<dbReference type="GO" id="GO:0050518">
    <property type="term" value="F:2-C-methyl-D-erythritol 4-phosphate cytidylyltransferase activity"/>
    <property type="evidence" value="ECO:0007669"/>
    <property type="project" value="UniProtKB-UniRule"/>
</dbReference>
<feature type="site" description="Transition state stabilizer" evidence="4">
    <location>
        <position position="22"/>
    </location>
</feature>
<evidence type="ECO:0000256" key="4">
    <source>
        <dbReference type="HAMAP-Rule" id="MF_00108"/>
    </source>
</evidence>
<evidence type="ECO:0000256" key="2">
    <source>
        <dbReference type="ARBA" id="ARBA00022695"/>
    </source>
</evidence>
<dbReference type="PANTHER" id="PTHR32125">
    <property type="entry name" value="2-C-METHYL-D-ERYTHRITOL 4-PHOSPHATE CYTIDYLYLTRANSFERASE, CHLOROPLASTIC"/>
    <property type="match status" value="1"/>
</dbReference>
<comment type="catalytic activity">
    <reaction evidence="4">
        <text>2-C-methyl-D-erythritol 4-phosphate + CTP + H(+) = 4-CDP-2-C-methyl-D-erythritol + diphosphate</text>
        <dbReference type="Rhea" id="RHEA:13429"/>
        <dbReference type="ChEBI" id="CHEBI:15378"/>
        <dbReference type="ChEBI" id="CHEBI:33019"/>
        <dbReference type="ChEBI" id="CHEBI:37563"/>
        <dbReference type="ChEBI" id="CHEBI:57823"/>
        <dbReference type="ChEBI" id="CHEBI:58262"/>
        <dbReference type="EC" id="2.7.7.60"/>
    </reaction>
</comment>
<dbReference type="InterPro" id="IPR029044">
    <property type="entry name" value="Nucleotide-diphossugar_trans"/>
</dbReference>
<accession>A0A921LEE7</accession>
<reference evidence="5" key="1">
    <citation type="journal article" date="2021" name="PeerJ">
        <title>Extensive microbial diversity within the chicken gut microbiome revealed by metagenomics and culture.</title>
        <authorList>
            <person name="Gilroy R."/>
            <person name="Ravi A."/>
            <person name="Getino M."/>
            <person name="Pursley I."/>
            <person name="Horton D.L."/>
            <person name="Alikhan N.F."/>
            <person name="Baker D."/>
            <person name="Gharbi K."/>
            <person name="Hall N."/>
            <person name="Watson M."/>
            <person name="Adriaenssens E.M."/>
            <person name="Foster-Nyarko E."/>
            <person name="Jarju S."/>
            <person name="Secka A."/>
            <person name="Antonio M."/>
            <person name="Oren A."/>
            <person name="Chaudhuri R.R."/>
            <person name="La Ragione R."/>
            <person name="Hildebrand F."/>
            <person name="Pallen M.J."/>
        </authorList>
    </citation>
    <scope>NUCLEOTIDE SEQUENCE</scope>
    <source>
        <strain evidence="5">ChiSjej5B23-16112</strain>
    </source>
</reference>
<evidence type="ECO:0000313" key="5">
    <source>
        <dbReference type="EMBL" id="HJF94915.1"/>
    </source>
</evidence>
<proteinExistence type="inferred from homology"/>